<dbReference type="EMBL" id="KV427651">
    <property type="protein sequence ID" value="KZT02521.1"/>
    <property type="molecule type" value="Genomic_DNA"/>
</dbReference>
<organism evidence="1 2">
    <name type="scientific">Laetiporus sulphureus 93-53</name>
    <dbReference type="NCBI Taxonomy" id="1314785"/>
    <lineage>
        <taxon>Eukaryota</taxon>
        <taxon>Fungi</taxon>
        <taxon>Dikarya</taxon>
        <taxon>Basidiomycota</taxon>
        <taxon>Agaricomycotina</taxon>
        <taxon>Agaricomycetes</taxon>
        <taxon>Polyporales</taxon>
        <taxon>Laetiporus</taxon>
    </lineage>
</organism>
<proteinExistence type="predicted"/>
<dbReference type="GeneID" id="63826790"/>
<evidence type="ECO:0000313" key="2">
    <source>
        <dbReference type="Proteomes" id="UP000076871"/>
    </source>
</evidence>
<sequence length="86" mass="9884">MGTKNNPTNGCAEECHRKRGQCVTLKTSEIRVKVNCCRDIIGGSRRLIACALPDMVYDEYIRQRTHQQGTLSCYSRRLHRVENRST</sequence>
<gene>
    <name evidence="1" type="ORF">LAESUDRAFT_730016</name>
</gene>
<protein>
    <submittedName>
        <fullName evidence="1">Uncharacterized protein</fullName>
    </submittedName>
</protein>
<accession>A0A165CBQ5</accession>
<dbReference type="AlphaFoldDB" id="A0A165CBQ5"/>
<keyword evidence="2" id="KW-1185">Reference proteome</keyword>
<dbReference type="RefSeq" id="XP_040760261.1">
    <property type="nucleotide sequence ID" value="XM_040909761.1"/>
</dbReference>
<reference evidence="1 2" key="1">
    <citation type="journal article" date="2016" name="Mol. Biol. Evol.">
        <title>Comparative Genomics of Early-Diverging Mushroom-Forming Fungi Provides Insights into the Origins of Lignocellulose Decay Capabilities.</title>
        <authorList>
            <person name="Nagy L.G."/>
            <person name="Riley R."/>
            <person name="Tritt A."/>
            <person name="Adam C."/>
            <person name="Daum C."/>
            <person name="Floudas D."/>
            <person name="Sun H."/>
            <person name="Yadav J.S."/>
            <person name="Pangilinan J."/>
            <person name="Larsson K.H."/>
            <person name="Matsuura K."/>
            <person name="Barry K."/>
            <person name="Labutti K."/>
            <person name="Kuo R."/>
            <person name="Ohm R.A."/>
            <person name="Bhattacharya S.S."/>
            <person name="Shirouzu T."/>
            <person name="Yoshinaga Y."/>
            <person name="Martin F.M."/>
            <person name="Grigoriev I.V."/>
            <person name="Hibbett D.S."/>
        </authorList>
    </citation>
    <scope>NUCLEOTIDE SEQUENCE [LARGE SCALE GENOMIC DNA]</scope>
    <source>
        <strain evidence="1 2">93-53</strain>
    </source>
</reference>
<dbReference type="InParanoid" id="A0A165CBQ5"/>
<name>A0A165CBQ5_9APHY</name>
<evidence type="ECO:0000313" key="1">
    <source>
        <dbReference type="EMBL" id="KZT02521.1"/>
    </source>
</evidence>
<dbReference type="Proteomes" id="UP000076871">
    <property type="component" value="Unassembled WGS sequence"/>
</dbReference>